<dbReference type="GO" id="GO:0001518">
    <property type="term" value="C:voltage-gated sodium channel complex"/>
    <property type="evidence" value="ECO:0007669"/>
    <property type="project" value="TreeGrafter"/>
</dbReference>
<sequence>MPAPARMPCCAEALHGPSEKIQARERGAFVMEEKTVKNAAPREGSGVPHLKLSLSALHWQQEQALASISSLIEEVEALQYEKPFHGAERWEPEKMQHLQPQVMDRSGGSQPEQLKKWDEKPVKPASAMRRYEALMQPQDSGEVKRGPTLKEDGFLPCLEWWCLSIVSHRYYDYVIGLLILINSVLVGVEVQLSLEGITISWMQPLDNAFIAVYCLEIAMRLIAYGWKMCFADTWFLLDFVLVVLGLITTLVLELGGGEMGILESVLVIRAMRLLRLIRALRMLKYFRTVWRLVYGLLTSHNAMFSTMALILLTLYIFACLGVELITKDDDLATHPDTQLIVAVNFSSVPGTMLTLMQFVTVDSVAYFYLPLIHRKPILALYFCAIVLIVSIALMNLVTAVLVEGALENAQNDKAAEKMDLQEKLRRAVPKLRQVFLAMDANGDGNVSLEEIEAVPMDVLPQELFEKSAVSSMQEIFEVLDVDGGGELSQDEFVDGLLDIFFRDIPLETVQTLKLLRLVEHRLHSVKQTMDMLQQIVQEAQSAQVPLGPEHSKHSESFRKLLA</sequence>
<evidence type="ECO:0000256" key="2">
    <source>
        <dbReference type="ARBA" id="ARBA00022692"/>
    </source>
</evidence>
<keyword evidence="3" id="KW-0106">Calcium</keyword>
<dbReference type="InterPro" id="IPR027359">
    <property type="entry name" value="Volt_channel_dom_sf"/>
</dbReference>
<evidence type="ECO:0000256" key="7">
    <source>
        <dbReference type="SAM" id="Phobius"/>
    </source>
</evidence>
<evidence type="ECO:0000256" key="6">
    <source>
        <dbReference type="SAM" id="MobiDB-lite"/>
    </source>
</evidence>
<dbReference type="GO" id="GO:0005509">
    <property type="term" value="F:calcium ion binding"/>
    <property type="evidence" value="ECO:0007669"/>
    <property type="project" value="InterPro"/>
</dbReference>
<dbReference type="Proteomes" id="UP001178507">
    <property type="component" value="Unassembled WGS sequence"/>
</dbReference>
<dbReference type="PANTHER" id="PTHR10037">
    <property type="entry name" value="VOLTAGE-GATED CATION CHANNEL CALCIUM AND SODIUM"/>
    <property type="match status" value="1"/>
</dbReference>
<evidence type="ECO:0000256" key="4">
    <source>
        <dbReference type="ARBA" id="ARBA00022989"/>
    </source>
</evidence>
<dbReference type="EMBL" id="CAUJNA010000125">
    <property type="protein sequence ID" value="CAJ1372250.1"/>
    <property type="molecule type" value="Genomic_DNA"/>
</dbReference>
<comment type="caution">
    <text evidence="9">The sequence shown here is derived from an EMBL/GenBank/DDBJ whole genome shotgun (WGS) entry which is preliminary data.</text>
</comment>
<feature type="region of interest" description="Disordered" evidence="6">
    <location>
        <begin position="543"/>
        <end position="562"/>
    </location>
</feature>
<dbReference type="InterPro" id="IPR011992">
    <property type="entry name" value="EF-hand-dom_pair"/>
</dbReference>
<dbReference type="SUPFAM" id="SSF81324">
    <property type="entry name" value="Voltage-gated potassium channels"/>
    <property type="match status" value="1"/>
</dbReference>
<dbReference type="Gene3D" id="1.20.120.350">
    <property type="entry name" value="Voltage-gated potassium channels. Chain C"/>
    <property type="match status" value="1"/>
</dbReference>
<comment type="subcellular location">
    <subcellularLocation>
        <location evidence="1">Membrane</location>
        <topology evidence="1">Multi-pass membrane protein</topology>
    </subcellularLocation>
</comment>
<feature type="transmembrane region" description="Helical" evidence="7">
    <location>
        <begin position="233"/>
        <end position="255"/>
    </location>
</feature>
<feature type="domain" description="EF-hand" evidence="8">
    <location>
        <begin position="467"/>
        <end position="502"/>
    </location>
</feature>
<dbReference type="Pfam" id="PF13202">
    <property type="entry name" value="EF-hand_5"/>
    <property type="match status" value="1"/>
</dbReference>
<dbReference type="Gene3D" id="1.10.238.10">
    <property type="entry name" value="EF-hand"/>
    <property type="match status" value="1"/>
</dbReference>
<feature type="transmembrane region" description="Helical" evidence="7">
    <location>
        <begin position="378"/>
        <end position="402"/>
    </location>
</feature>
<dbReference type="Gene3D" id="1.10.287.70">
    <property type="match status" value="1"/>
</dbReference>
<organism evidence="9 10">
    <name type="scientific">Effrenium voratum</name>
    <dbReference type="NCBI Taxonomy" id="2562239"/>
    <lineage>
        <taxon>Eukaryota</taxon>
        <taxon>Sar</taxon>
        <taxon>Alveolata</taxon>
        <taxon>Dinophyceae</taxon>
        <taxon>Suessiales</taxon>
        <taxon>Symbiodiniaceae</taxon>
        <taxon>Effrenium</taxon>
    </lineage>
</organism>
<reference evidence="9" key="1">
    <citation type="submission" date="2023-08" db="EMBL/GenBank/DDBJ databases">
        <authorList>
            <person name="Chen Y."/>
            <person name="Shah S."/>
            <person name="Dougan E. K."/>
            <person name="Thang M."/>
            <person name="Chan C."/>
        </authorList>
    </citation>
    <scope>NUCLEOTIDE SEQUENCE</scope>
</reference>
<keyword evidence="5 7" id="KW-0472">Membrane</keyword>
<feature type="transmembrane region" description="Helical" evidence="7">
    <location>
        <begin position="170"/>
        <end position="188"/>
    </location>
</feature>
<dbReference type="PROSITE" id="PS50222">
    <property type="entry name" value="EF_HAND_2"/>
    <property type="match status" value="2"/>
</dbReference>
<dbReference type="InterPro" id="IPR002048">
    <property type="entry name" value="EF_hand_dom"/>
</dbReference>
<proteinExistence type="predicted"/>
<dbReference type="InterPro" id="IPR005821">
    <property type="entry name" value="Ion_trans_dom"/>
</dbReference>
<dbReference type="PROSITE" id="PS00018">
    <property type="entry name" value="EF_HAND_1"/>
    <property type="match status" value="2"/>
</dbReference>
<evidence type="ECO:0000256" key="5">
    <source>
        <dbReference type="ARBA" id="ARBA00023136"/>
    </source>
</evidence>
<dbReference type="CDD" id="cd00051">
    <property type="entry name" value="EFh"/>
    <property type="match status" value="1"/>
</dbReference>
<feature type="domain" description="EF-hand" evidence="8">
    <location>
        <begin position="426"/>
        <end position="461"/>
    </location>
</feature>
<evidence type="ECO:0000256" key="3">
    <source>
        <dbReference type="ARBA" id="ARBA00022837"/>
    </source>
</evidence>
<name>A0AA36HP89_9DINO</name>
<feature type="compositionally biased region" description="Basic and acidic residues" evidence="6">
    <location>
        <begin position="549"/>
        <end position="562"/>
    </location>
</feature>
<keyword evidence="10" id="KW-1185">Reference proteome</keyword>
<dbReference type="AlphaFoldDB" id="A0AA36HP89"/>
<protein>
    <recommendedName>
        <fullName evidence="8">EF-hand domain-containing protein</fullName>
    </recommendedName>
</protein>
<evidence type="ECO:0000313" key="10">
    <source>
        <dbReference type="Proteomes" id="UP001178507"/>
    </source>
</evidence>
<evidence type="ECO:0000256" key="1">
    <source>
        <dbReference type="ARBA" id="ARBA00004141"/>
    </source>
</evidence>
<accession>A0AA36HP89</accession>
<dbReference type="SUPFAM" id="SSF47473">
    <property type="entry name" value="EF-hand"/>
    <property type="match status" value="1"/>
</dbReference>
<evidence type="ECO:0000259" key="8">
    <source>
        <dbReference type="PROSITE" id="PS50222"/>
    </source>
</evidence>
<dbReference type="SMART" id="SM00054">
    <property type="entry name" value="EFh"/>
    <property type="match status" value="2"/>
</dbReference>
<gene>
    <name evidence="9" type="ORF">EVOR1521_LOCUS2370</name>
</gene>
<dbReference type="InterPro" id="IPR043203">
    <property type="entry name" value="VGCC_Ca_Na"/>
</dbReference>
<feature type="transmembrane region" description="Helical" evidence="7">
    <location>
        <begin position="208"/>
        <end position="226"/>
    </location>
</feature>
<feature type="transmembrane region" description="Helical" evidence="7">
    <location>
        <begin position="292"/>
        <end position="318"/>
    </location>
</feature>
<keyword evidence="4 7" id="KW-1133">Transmembrane helix</keyword>
<dbReference type="Pfam" id="PF00520">
    <property type="entry name" value="Ion_trans"/>
    <property type="match status" value="1"/>
</dbReference>
<dbReference type="GO" id="GO:0005248">
    <property type="term" value="F:voltage-gated sodium channel activity"/>
    <property type="evidence" value="ECO:0007669"/>
    <property type="project" value="TreeGrafter"/>
</dbReference>
<dbReference type="InterPro" id="IPR018247">
    <property type="entry name" value="EF_Hand_1_Ca_BS"/>
</dbReference>
<evidence type="ECO:0000313" key="9">
    <source>
        <dbReference type="EMBL" id="CAJ1372250.1"/>
    </source>
</evidence>
<dbReference type="PANTHER" id="PTHR10037:SF62">
    <property type="entry name" value="SODIUM CHANNEL PROTEIN 60E"/>
    <property type="match status" value="1"/>
</dbReference>
<keyword evidence="2 7" id="KW-0812">Transmembrane</keyword>